<organism evidence="1 2">
    <name type="scientific">Caerostris extrusa</name>
    <name type="common">Bark spider</name>
    <name type="synonym">Caerostris bankana</name>
    <dbReference type="NCBI Taxonomy" id="172846"/>
    <lineage>
        <taxon>Eukaryota</taxon>
        <taxon>Metazoa</taxon>
        <taxon>Ecdysozoa</taxon>
        <taxon>Arthropoda</taxon>
        <taxon>Chelicerata</taxon>
        <taxon>Arachnida</taxon>
        <taxon>Araneae</taxon>
        <taxon>Araneomorphae</taxon>
        <taxon>Entelegynae</taxon>
        <taxon>Araneoidea</taxon>
        <taxon>Araneidae</taxon>
        <taxon>Caerostris</taxon>
    </lineage>
</organism>
<name>A0AAV4NAD3_CAEEX</name>
<evidence type="ECO:0000313" key="1">
    <source>
        <dbReference type="EMBL" id="GIX80810.1"/>
    </source>
</evidence>
<sequence length="126" mass="13776">MHHNINKNNETYTSLTSQNKPELLYYCQCQMPRTFSSSSSGALWRDSSSHRSLRSFDRRCRMSRAFLGVSPIVSNQVEGAGEGPRAYSALEGLLSSVHLQMATEIAVAKEPSGTAIDGTGVRSVAH</sequence>
<keyword evidence="2" id="KW-1185">Reference proteome</keyword>
<dbReference type="Proteomes" id="UP001054945">
    <property type="component" value="Unassembled WGS sequence"/>
</dbReference>
<protein>
    <submittedName>
        <fullName evidence="1">Uncharacterized protein</fullName>
    </submittedName>
</protein>
<comment type="caution">
    <text evidence="1">The sequence shown here is derived from an EMBL/GenBank/DDBJ whole genome shotgun (WGS) entry which is preliminary data.</text>
</comment>
<dbReference type="EMBL" id="BPLR01003064">
    <property type="protein sequence ID" value="GIX80810.1"/>
    <property type="molecule type" value="Genomic_DNA"/>
</dbReference>
<evidence type="ECO:0000313" key="2">
    <source>
        <dbReference type="Proteomes" id="UP001054945"/>
    </source>
</evidence>
<accession>A0AAV4NAD3</accession>
<dbReference type="AlphaFoldDB" id="A0AAV4NAD3"/>
<gene>
    <name evidence="1" type="ORF">CEXT_265081</name>
</gene>
<reference evidence="1 2" key="1">
    <citation type="submission" date="2021-06" db="EMBL/GenBank/DDBJ databases">
        <title>Caerostris extrusa draft genome.</title>
        <authorList>
            <person name="Kono N."/>
            <person name="Arakawa K."/>
        </authorList>
    </citation>
    <scope>NUCLEOTIDE SEQUENCE [LARGE SCALE GENOMIC DNA]</scope>
</reference>
<proteinExistence type="predicted"/>